<name>A0A024WCE9_PLAFA</name>
<keyword evidence="1" id="KW-0812">Transmembrane</keyword>
<dbReference type="InterPro" id="IPR006373">
    <property type="entry name" value="VSA_Rifin"/>
</dbReference>
<dbReference type="AlphaFoldDB" id="A0A024WCE9"/>
<evidence type="ECO:0000313" key="3">
    <source>
        <dbReference type="Proteomes" id="UP000030708"/>
    </source>
</evidence>
<proteinExistence type="predicted"/>
<keyword evidence="1" id="KW-0472">Membrane</keyword>
<reference evidence="2 3" key="1">
    <citation type="submission" date="2013-02" db="EMBL/GenBank/DDBJ databases">
        <title>The Genome Annotation of Plasmodium falciparum Tanzania (2000708).</title>
        <authorList>
            <consortium name="The Broad Institute Genome Sequencing Platform"/>
            <consortium name="The Broad Institute Genome Sequencing Center for Infectious Disease"/>
            <person name="Neafsey D."/>
            <person name="Hoffman S."/>
            <person name="Volkman S."/>
            <person name="Rosenthal P."/>
            <person name="Walker B."/>
            <person name="Young S.K."/>
            <person name="Zeng Q."/>
            <person name="Gargeya S."/>
            <person name="Fitzgerald M."/>
            <person name="Haas B."/>
            <person name="Abouelleil A."/>
            <person name="Allen A.W."/>
            <person name="Alvarado L."/>
            <person name="Arachchi H.M."/>
            <person name="Berlin A.M."/>
            <person name="Chapman S.B."/>
            <person name="Gainer-Dewar J."/>
            <person name="Goldberg J."/>
            <person name="Griggs A."/>
            <person name="Gujja S."/>
            <person name="Hansen M."/>
            <person name="Howarth C."/>
            <person name="Imamovic A."/>
            <person name="Ireland A."/>
            <person name="Larimer J."/>
            <person name="McCowan C."/>
            <person name="Murphy C."/>
            <person name="Pearson M."/>
            <person name="Poon T.W."/>
            <person name="Priest M."/>
            <person name="Roberts A."/>
            <person name="Saif S."/>
            <person name="Shea T."/>
            <person name="Sisk P."/>
            <person name="Sykes S."/>
            <person name="Wortman J."/>
            <person name="Nusbaum C."/>
            <person name="Birren B."/>
        </authorList>
    </citation>
    <scope>NUCLEOTIDE SEQUENCE [LARGE SCALE GENOMIC DNA]</scope>
    <source>
        <strain evidence="3">Tanzania (2000708)</strain>
    </source>
</reference>
<protein>
    <recommendedName>
        <fullName evidence="4">Surface antigen</fullName>
    </recommendedName>
</protein>
<feature type="transmembrane region" description="Helical" evidence="1">
    <location>
        <begin position="129"/>
        <end position="154"/>
    </location>
</feature>
<dbReference type="Proteomes" id="UP000030708">
    <property type="component" value="Unassembled WGS sequence"/>
</dbReference>
<gene>
    <name evidence="2" type="ORF">PFTANZ_00696</name>
</gene>
<keyword evidence="1" id="KW-1133">Transmembrane helix</keyword>
<evidence type="ECO:0000313" key="2">
    <source>
        <dbReference type="EMBL" id="ETW38594.1"/>
    </source>
</evidence>
<evidence type="ECO:0008006" key="4">
    <source>
        <dbReference type="Google" id="ProtNLM"/>
    </source>
</evidence>
<reference evidence="2 3" key="2">
    <citation type="submission" date="2013-02" db="EMBL/GenBank/DDBJ databases">
        <title>The Genome Sequence of Plasmodium falciparum Tanzania (2000708).</title>
        <authorList>
            <consortium name="The Broad Institute Genome Sequencing Platform"/>
            <consortium name="The Broad Institute Genome Sequencing Center for Infectious Disease"/>
            <person name="Neafsey D."/>
            <person name="Cheeseman I."/>
            <person name="Volkman S."/>
            <person name="Adams J."/>
            <person name="Walker B."/>
            <person name="Young S.K."/>
            <person name="Zeng Q."/>
            <person name="Gargeya S."/>
            <person name="Fitzgerald M."/>
            <person name="Haas B."/>
            <person name="Abouelleil A."/>
            <person name="Alvarado L."/>
            <person name="Arachchi H.M."/>
            <person name="Berlin A.M."/>
            <person name="Chapman S.B."/>
            <person name="Dewar J."/>
            <person name="Goldberg J."/>
            <person name="Griggs A."/>
            <person name="Gujja S."/>
            <person name="Hansen M."/>
            <person name="Howarth C."/>
            <person name="Imamovic A."/>
            <person name="Larimer J."/>
            <person name="McCowan C."/>
            <person name="Murphy C."/>
            <person name="Neiman D."/>
            <person name="Pearson M."/>
            <person name="Priest M."/>
            <person name="Roberts A."/>
            <person name="Saif S."/>
            <person name="Shea T."/>
            <person name="Sisk P."/>
            <person name="Sykes S."/>
            <person name="Wortman J."/>
            <person name="Nusbaum C."/>
            <person name="Birren B."/>
        </authorList>
    </citation>
    <scope>NUCLEOTIDE SEQUENCE [LARGE SCALE GENOMIC DNA]</scope>
    <source>
        <strain evidence="3">Tanzania (2000708)</strain>
    </source>
</reference>
<dbReference type="EMBL" id="KI926300">
    <property type="protein sequence ID" value="ETW38594.1"/>
    <property type="molecule type" value="Genomic_DNA"/>
</dbReference>
<evidence type="ECO:0000256" key="1">
    <source>
        <dbReference type="SAM" id="Phobius"/>
    </source>
</evidence>
<accession>A0A024WCE9</accession>
<sequence length="174" mass="19383">MHVINGLLKQKGIAQYCSDIFKSIQEIERFTDLKTFASAIIKRHDQICSITVGKDGAICTKFDTQLGAYVKGVNDNGPPAKNLITGMLDFLARKAETTAGEVAKDTSQSVTADLTAEKTNLINTIYGSWQIAITASVIAIVVIVLIMVIIYLILRYRRKKKMKKKLQYIKLLEE</sequence>
<dbReference type="Pfam" id="PF02009">
    <property type="entry name" value="RIFIN"/>
    <property type="match status" value="1"/>
</dbReference>
<organism evidence="2 3">
    <name type="scientific">Plasmodium falciparum Tanzania</name>
    <name type="common">2000708</name>
    <dbReference type="NCBI Taxonomy" id="1036725"/>
    <lineage>
        <taxon>Eukaryota</taxon>
        <taxon>Sar</taxon>
        <taxon>Alveolata</taxon>
        <taxon>Apicomplexa</taxon>
        <taxon>Aconoidasida</taxon>
        <taxon>Haemosporida</taxon>
        <taxon>Plasmodiidae</taxon>
        <taxon>Plasmodium</taxon>
        <taxon>Plasmodium (Laverania)</taxon>
    </lineage>
</organism>